<dbReference type="Pfam" id="PF06865">
    <property type="entry name" value="Ppnp"/>
    <property type="match status" value="1"/>
</dbReference>
<dbReference type="PANTHER" id="PTHR36540:SF1">
    <property type="entry name" value="PYRIMIDINE_PURINE NUCLEOSIDE PHOSPHORYLASE"/>
    <property type="match status" value="1"/>
</dbReference>
<dbReference type="InterPro" id="IPR011051">
    <property type="entry name" value="RmlC_Cupin_sf"/>
</dbReference>
<dbReference type="GO" id="GO:0047975">
    <property type="term" value="F:guanosine phosphorylase activity"/>
    <property type="evidence" value="ECO:0007669"/>
    <property type="project" value="RHEA"/>
</dbReference>
<comment type="catalytic activity">
    <reaction evidence="3">
        <text>cytidine + phosphate = cytosine + alpha-D-ribose 1-phosphate</text>
        <dbReference type="Rhea" id="RHEA:52540"/>
        <dbReference type="ChEBI" id="CHEBI:16040"/>
        <dbReference type="ChEBI" id="CHEBI:17562"/>
        <dbReference type="ChEBI" id="CHEBI:43474"/>
        <dbReference type="ChEBI" id="CHEBI:57720"/>
        <dbReference type="EC" id="2.4.2.2"/>
    </reaction>
</comment>
<reference evidence="4 5" key="1">
    <citation type="journal article" date="2011" name="Stand. Genomic Sci.">
        <title>Complete genome sequence of Syntrophobotulus glycolicus type strain (FlGlyR).</title>
        <authorList>
            <person name="Han C."/>
            <person name="Mwirichia R."/>
            <person name="Chertkov O."/>
            <person name="Held B."/>
            <person name="Lapidus A."/>
            <person name="Nolan M."/>
            <person name="Lucas S."/>
            <person name="Hammon N."/>
            <person name="Deshpande S."/>
            <person name="Cheng J.F."/>
            <person name="Tapia R."/>
            <person name="Goodwin L."/>
            <person name="Pitluck S."/>
            <person name="Huntemann M."/>
            <person name="Liolios K."/>
            <person name="Ivanova N."/>
            <person name="Pagani I."/>
            <person name="Mavromatis K."/>
            <person name="Ovchinikova G."/>
            <person name="Pati A."/>
            <person name="Chen A."/>
            <person name="Palaniappan K."/>
            <person name="Land M."/>
            <person name="Hauser L."/>
            <person name="Brambilla E.M."/>
            <person name="Rohde M."/>
            <person name="Spring S."/>
            <person name="Sikorski J."/>
            <person name="Goker M."/>
            <person name="Woyke T."/>
            <person name="Bristow J."/>
            <person name="Eisen J.A."/>
            <person name="Markowitz V."/>
            <person name="Hugenholtz P."/>
            <person name="Kyrpides N.C."/>
            <person name="Klenk H.P."/>
            <person name="Detter J.C."/>
        </authorList>
    </citation>
    <scope>NUCLEOTIDE SEQUENCE [LARGE SCALE GENOMIC DNA]</scope>
    <source>
        <strain evidence="5">DSM 8271 / FlGlyR</strain>
    </source>
</reference>
<dbReference type="HAMAP" id="MF_01537">
    <property type="entry name" value="Nucleos_phosphorylase_PpnP"/>
    <property type="match status" value="1"/>
</dbReference>
<gene>
    <name evidence="3" type="primary">ppnP</name>
    <name evidence="4" type="ordered locus">Sgly_1168</name>
</gene>
<dbReference type="OrthoDB" id="9793848at2"/>
<dbReference type="GO" id="GO:0005829">
    <property type="term" value="C:cytosol"/>
    <property type="evidence" value="ECO:0007669"/>
    <property type="project" value="TreeGrafter"/>
</dbReference>
<evidence type="ECO:0000256" key="3">
    <source>
        <dbReference type="HAMAP-Rule" id="MF_01537"/>
    </source>
</evidence>
<protein>
    <recommendedName>
        <fullName evidence="3">Pyrimidine/purine nucleoside phosphorylase</fullName>
        <ecNumber evidence="3">2.4.2.1</ecNumber>
        <ecNumber evidence="3">2.4.2.2</ecNumber>
    </recommendedName>
    <alternativeName>
        <fullName evidence="3">Adenosine phosphorylase</fullName>
    </alternativeName>
    <alternativeName>
        <fullName evidence="3">Cytidine phosphorylase</fullName>
    </alternativeName>
    <alternativeName>
        <fullName evidence="3">Guanosine phosphorylase</fullName>
    </alternativeName>
    <alternativeName>
        <fullName evidence="3">Inosine phosphorylase</fullName>
    </alternativeName>
    <alternativeName>
        <fullName evidence="3">Thymidine phosphorylase</fullName>
    </alternativeName>
    <alternativeName>
        <fullName evidence="3">Uridine phosphorylase</fullName>
    </alternativeName>
    <alternativeName>
        <fullName evidence="3">Xanthosine phosphorylase</fullName>
    </alternativeName>
</protein>
<dbReference type="GO" id="GO:0009032">
    <property type="term" value="F:thymidine phosphorylase activity"/>
    <property type="evidence" value="ECO:0007669"/>
    <property type="project" value="RHEA"/>
</dbReference>
<comment type="catalytic activity">
    <reaction evidence="3">
        <text>a purine D-ribonucleoside + phosphate = a purine nucleobase + alpha-D-ribose 1-phosphate</text>
        <dbReference type="Rhea" id="RHEA:19805"/>
        <dbReference type="ChEBI" id="CHEBI:26386"/>
        <dbReference type="ChEBI" id="CHEBI:43474"/>
        <dbReference type="ChEBI" id="CHEBI:57720"/>
        <dbReference type="ChEBI" id="CHEBI:142355"/>
        <dbReference type="EC" id="2.4.2.1"/>
    </reaction>
</comment>
<dbReference type="AlphaFoldDB" id="F0SUJ5"/>
<keyword evidence="5" id="KW-1185">Reference proteome</keyword>
<comment type="similarity">
    <text evidence="3">Belongs to the nucleoside phosphorylase PpnP family.</text>
</comment>
<dbReference type="GO" id="GO:0004850">
    <property type="term" value="F:uridine phosphorylase activity"/>
    <property type="evidence" value="ECO:0007669"/>
    <property type="project" value="RHEA"/>
</dbReference>
<dbReference type="GO" id="GO:0004731">
    <property type="term" value="F:purine-nucleoside phosphorylase activity"/>
    <property type="evidence" value="ECO:0007669"/>
    <property type="project" value="UniProtKB-UniRule"/>
</dbReference>
<comment type="catalytic activity">
    <reaction evidence="3">
        <text>inosine + phosphate = alpha-D-ribose 1-phosphate + hypoxanthine</text>
        <dbReference type="Rhea" id="RHEA:27646"/>
        <dbReference type="ChEBI" id="CHEBI:17368"/>
        <dbReference type="ChEBI" id="CHEBI:17596"/>
        <dbReference type="ChEBI" id="CHEBI:43474"/>
        <dbReference type="ChEBI" id="CHEBI:57720"/>
        <dbReference type="EC" id="2.4.2.1"/>
    </reaction>
</comment>
<comment type="catalytic activity">
    <reaction evidence="3">
        <text>thymidine + phosphate = 2-deoxy-alpha-D-ribose 1-phosphate + thymine</text>
        <dbReference type="Rhea" id="RHEA:16037"/>
        <dbReference type="ChEBI" id="CHEBI:17748"/>
        <dbReference type="ChEBI" id="CHEBI:17821"/>
        <dbReference type="ChEBI" id="CHEBI:43474"/>
        <dbReference type="ChEBI" id="CHEBI:57259"/>
        <dbReference type="EC" id="2.4.2.2"/>
    </reaction>
</comment>
<dbReference type="SUPFAM" id="SSF51182">
    <property type="entry name" value="RmlC-like cupins"/>
    <property type="match status" value="1"/>
</dbReference>
<name>F0SUJ5_SYNGF</name>
<evidence type="ECO:0000256" key="2">
    <source>
        <dbReference type="ARBA" id="ARBA00022679"/>
    </source>
</evidence>
<dbReference type="RefSeq" id="WP_013624358.1">
    <property type="nucleotide sequence ID" value="NC_015172.1"/>
</dbReference>
<dbReference type="InterPro" id="IPR014710">
    <property type="entry name" value="RmlC-like_jellyroll"/>
</dbReference>
<comment type="catalytic activity">
    <reaction evidence="3">
        <text>xanthosine + phosphate = alpha-D-ribose 1-phosphate + xanthine</text>
        <dbReference type="Rhea" id="RHEA:27638"/>
        <dbReference type="ChEBI" id="CHEBI:17712"/>
        <dbReference type="ChEBI" id="CHEBI:18107"/>
        <dbReference type="ChEBI" id="CHEBI:43474"/>
        <dbReference type="ChEBI" id="CHEBI:57720"/>
        <dbReference type="EC" id="2.4.2.1"/>
    </reaction>
</comment>
<comment type="function">
    <text evidence="3">Catalyzes the phosphorolysis of diverse nucleosides, yielding D-ribose 1-phosphate and the respective free bases. Can use uridine, adenosine, guanosine, cytidine, thymidine, inosine and xanthosine as substrates. Also catalyzes the reverse reactions.</text>
</comment>
<comment type="catalytic activity">
    <reaction evidence="3">
        <text>uridine + phosphate = alpha-D-ribose 1-phosphate + uracil</text>
        <dbReference type="Rhea" id="RHEA:24388"/>
        <dbReference type="ChEBI" id="CHEBI:16704"/>
        <dbReference type="ChEBI" id="CHEBI:17568"/>
        <dbReference type="ChEBI" id="CHEBI:43474"/>
        <dbReference type="ChEBI" id="CHEBI:57720"/>
        <dbReference type="EC" id="2.4.2.2"/>
    </reaction>
</comment>
<proteinExistence type="inferred from homology"/>
<evidence type="ECO:0000256" key="1">
    <source>
        <dbReference type="ARBA" id="ARBA00022676"/>
    </source>
</evidence>
<dbReference type="Gene3D" id="2.60.120.10">
    <property type="entry name" value="Jelly Rolls"/>
    <property type="match status" value="1"/>
</dbReference>
<dbReference type="FunFam" id="2.60.120.10:FF:000016">
    <property type="entry name" value="Pyrimidine/purine nucleoside phosphorylase"/>
    <property type="match status" value="1"/>
</dbReference>
<keyword evidence="2 3" id="KW-0808">Transferase</keyword>
<evidence type="ECO:0000313" key="5">
    <source>
        <dbReference type="Proteomes" id="UP000007488"/>
    </source>
</evidence>
<evidence type="ECO:0000313" key="4">
    <source>
        <dbReference type="EMBL" id="ADY55488.1"/>
    </source>
</evidence>
<dbReference type="eggNOG" id="COG3123">
    <property type="taxonomic scope" value="Bacteria"/>
</dbReference>
<dbReference type="EMBL" id="CP002547">
    <property type="protein sequence ID" value="ADY55488.1"/>
    <property type="molecule type" value="Genomic_DNA"/>
</dbReference>
<dbReference type="CDD" id="cd20296">
    <property type="entry name" value="cupin_PpnP-like"/>
    <property type="match status" value="1"/>
</dbReference>
<reference evidence="5" key="2">
    <citation type="submission" date="2011-02" db="EMBL/GenBank/DDBJ databases">
        <title>The complete genome of Syntrophobotulus glycolicus DSM 8271.</title>
        <authorList>
            <person name="Lucas S."/>
            <person name="Copeland A."/>
            <person name="Lapidus A."/>
            <person name="Bruce D."/>
            <person name="Goodwin L."/>
            <person name="Pitluck S."/>
            <person name="Kyrpides N."/>
            <person name="Mavromatis K."/>
            <person name="Pagani I."/>
            <person name="Ivanova N."/>
            <person name="Mikhailova N."/>
            <person name="Chertkov O."/>
            <person name="Held B."/>
            <person name="Detter J.C."/>
            <person name="Tapia R."/>
            <person name="Han C."/>
            <person name="Land M."/>
            <person name="Hauser L."/>
            <person name="Markowitz V."/>
            <person name="Cheng J.-F."/>
            <person name="Hugenholtz P."/>
            <person name="Woyke T."/>
            <person name="Wu D."/>
            <person name="Spring S."/>
            <person name="Schroeder M."/>
            <person name="Brambilla E."/>
            <person name="Klenk H.-P."/>
            <person name="Eisen J.A."/>
        </authorList>
    </citation>
    <scope>NUCLEOTIDE SEQUENCE [LARGE SCALE GENOMIC DNA]</scope>
    <source>
        <strain evidence="5">DSM 8271 / FlGlyR</strain>
    </source>
</reference>
<sequence length="106" mass="11588">MDRFEKVTVIKKANVYFEGNVTSRTIILADGTRKTLGIILPGTYEFGTGDREIMEVLAGVIKVLLPGSETWTPYAAGQSFEVPANSVFQVSVDQAADYCCSYLKEG</sequence>
<dbReference type="EC" id="2.4.2.2" evidence="3"/>
<dbReference type="EC" id="2.4.2.1" evidence="3"/>
<dbReference type="STRING" id="645991.Sgly_1168"/>
<keyword evidence="1 3" id="KW-0328">Glycosyltransferase</keyword>
<comment type="catalytic activity">
    <reaction evidence="3">
        <text>guanosine + phosphate = alpha-D-ribose 1-phosphate + guanine</text>
        <dbReference type="Rhea" id="RHEA:13233"/>
        <dbReference type="ChEBI" id="CHEBI:16235"/>
        <dbReference type="ChEBI" id="CHEBI:16750"/>
        <dbReference type="ChEBI" id="CHEBI:43474"/>
        <dbReference type="ChEBI" id="CHEBI:57720"/>
        <dbReference type="EC" id="2.4.2.1"/>
    </reaction>
</comment>
<dbReference type="KEGG" id="sgy:Sgly_1168"/>
<accession>F0SUJ5</accession>
<dbReference type="InterPro" id="IPR009664">
    <property type="entry name" value="Ppnp"/>
</dbReference>
<dbReference type="Proteomes" id="UP000007488">
    <property type="component" value="Chromosome"/>
</dbReference>
<comment type="catalytic activity">
    <reaction evidence="3">
        <text>adenosine + phosphate = alpha-D-ribose 1-phosphate + adenine</text>
        <dbReference type="Rhea" id="RHEA:27642"/>
        <dbReference type="ChEBI" id="CHEBI:16335"/>
        <dbReference type="ChEBI" id="CHEBI:16708"/>
        <dbReference type="ChEBI" id="CHEBI:43474"/>
        <dbReference type="ChEBI" id="CHEBI:57720"/>
        <dbReference type="EC" id="2.4.2.1"/>
    </reaction>
</comment>
<organism evidence="4 5">
    <name type="scientific">Syntrophobotulus glycolicus (strain DSM 8271 / FlGlyR)</name>
    <dbReference type="NCBI Taxonomy" id="645991"/>
    <lineage>
        <taxon>Bacteria</taxon>
        <taxon>Bacillati</taxon>
        <taxon>Bacillota</taxon>
        <taxon>Clostridia</taxon>
        <taxon>Eubacteriales</taxon>
        <taxon>Desulfitobacteriaceae</taxon>
        <taxon>Syntrophobotulus</taxon>
    </lineage>
</organism>
<dbReference type="PANTHER" id="PTHR36540">
    <property type="entry name" value="PYRIMIDINE/PURINE NUCLEOSIDE PHOSPHORYLASE"/>
    <property type="match status" value="1"/>
</dbReference>
<dbReference type="HOGENOM" id="CLU_157874_1_0_9"/>